<dbReference type="GO" id="GO:0005634">
    <property type="term" value="C:nucleus"/>
    <property type="evidence" value="ECO:0007669"/>
    <property type="project" value="UniProtKB-SubCell"/>
</dbReference>
<dbReference type="InterPro" id="IPR027417">
    <property type="entry name" value="P-loop_NTPase"/>
</dbReference>
<evidence type="ECO:0000259" key="7">
    <source>
        <dbReference type="PROSITE" id="PS51192"/>
    </source>
</evidence>
<feature type="compositionally biased region" description="Acidic residues" evidence="6">
    <location>
        <begin position="394"/>
        <end position="411"/>
    </location>
</feature>
<feature type="compositionally biased region" description="Low complexity" evidence="6">
    <location>
        <begin position="430"/>
        <end position="453"/>
    </location>
</feature>
<keyword evidence="10" id="KW-1185">Reference proteome</keyword>
<name>A0A9P7BA07_RHOMI</name>
<feature type="compositionally biased region" description="Low complexity" evidence="6">
    <location>
        <begin position="1"/>
        <end position="60"/>
    </location>
</feature>
<keyword evidence="5" id="KW-0539">Nucleus</keyword>
<dbReference type="FunFam" id="3.40.50.10810:FF:000019">
    <property type="entry name" value="DNA excision repair protein ERCC-6-like 2 isoform X1"/>
    <property type="match status" value="1"/>
</dbReference>
<dbReference type="PROSITE" id="PS51194">
    <property type="entry name" value="HELICASE_CTER"/>
    <property type="match status" value="1"/>
</dbReference>
<feature type="compositionally biased region" description="Acidic residues" evidence="6">
    <location>
        <begin position="273"/>
        <end position="283"/>
    </location>
</feature>
<dbReference type="InterPro" id="IPR038718">
    <property type="entry name" value="SNF2-like_sf"/>
</dbReference>
<feature type="compositionally biased region" description="Basic and acidic residues" evidence="6">
    <location>
        <begin position="90"/>
        <end position="99"/>
    </location>
</feature>
<dbReference type="SMART" id="SM00490">
    <property type="entry name" value="HELICc"/>
    <property type="match status" value="1"/>
</dbReference>
<keyword evidence="2" id="KW-0547">Nucleotide-binding</keyword>
<dbReference type="EMBL" id="PUHQ01000005">
    <property type="protein sequence ID" value="KAG0666382.1"/>
    <property type="molecule type" value="Genomic_DNA"/>
</dbReference>
<dbReference type="GO" id="GO:0016787">
    <property type="term" value="F:hydrolase activity"/>
    <property type="evidence" value="ECO:0007669"/>
    <property type="project" value="UniProtKB-KW"/>
</dbReference>
<comment type="subcellular location">
    <subcellularLocation>
        <location evidence="1">Nucleus</location>
    </subcellularLocation>
</comment>
<dbReference type="GO" id="GO:0005524">
    <property type="term" value="F:ATP binding"/>
    <property type="evidence" value="ECO:0007669"/>
    <property type="project" value="InterPro"/>
</dbReference>
<evidence type="ECO:0000256" key="1">
    <source>
        <dbReference type="ARBA" id="ARBA00004123"/>
    </source>
</evidence>
<evidence type="ECO:0000256" key="5">
    <source>
        <dbReference type="ARBA" id="ARBA00023242"/>
    </source>
</evidence>
<feature type="region of interest" description="Disordered" evidence="6">
    <location>
        <begin position="1325"/>
        <end position="1366"/>
    </location>
</feature>
<dbReference type="PANTHER" id="PTHR45629">
    <property type="entry name" value="SNF2/RAD54 FAMILY MEMBER"/>
    <property type="match status" value="1"/>
</dbReference>
<accession>A0A9P7BA07</accession>
<dbReference type="PANTHER" id="PTHR45629:SF7">
    <property type="entry name" value="DNA EXCISION REPAIR PROTEIN ERCC-6-RELATED"/>
    <property type="match status" value="1"/>
</dbReference>
<feature type="compositionally biased region" description="Acidic residues" evidence="6">
    <location>
        <begin position="350"/>
        <end position="362"/>
    </location>
</feature>
<dbReference type="SUPFAM" id="SSF52540">
    <property type="entry name" value="P-loop containing nucleoside triphosphate hydrolases"/>
    <property type="match status" value="2"/>
</dbReference>
<evidence type="ECO:0000256" key="2">
    <source>
        <dbReference type="ARBA" id="ARBA00022741"/>
    </source>
</evidence>
<dbReference type="InterPro" id="IPR001650">
    <property type="entry name" value="Helicase_C-like"/>
</dbReference>
<dbReference type="Pfam" id="PF00176">
    <property type="entry name" value="SNF2-rel_dom"/>
    <property type="match status" value="1"/>
</dbReference>
<dbReference type="Proteomes" id="UP000777482">
    <property type="component" value="Unassembled WGS sequence"/>
</dbReference>
<comment type="caution">
    <text evidence="9">The sequence shown here is derived from an EMBL/GenBank/DDBJ whole genome shotgun (WGS) entry which is preliminary data.</text>
</comment>
<sequence>MAFTAATRTRTTSSRSGARTNKTDTSRPSSSSGPIASGSGSRRSSASTSAPPTARTPASSQDDDESDDSDSDFDRDLHEQARLDRKKIRQEKELKEAKAERKRYKDRGEEPPQEVKETIKRLTKKKEKVFKDDQQAVFELAQGKAADGLRWKGKARESSPDSDRALSSTKPTLNRGAKRAEVAKRTGLQVFSAGDESEDNDLAGANDVVAAVAAQDHPEVVRRHLSRRWVDRKHPERMTDERHVRIVVVQGGKANDSGEERKHSKGAAILVQTDDELESDSDGVDWNSDGMGAYKNVIKLPPRPPRPAGKTEPATGTARDNVLRNPTPALLAVKQEPDQDADKIVVVTDSEPEPDTEEDDVEMQPVERDKSSGACLLAEPSGAKPQTAPMQIDDGGDGDSEPEPDTEDDEYPPPAGFLAGMPSSSNSQIRQPAQASGSSQSQADSQQRRLSSAGLHVKVESQNGIMVDDDSDELEDYMSRAVKARLEREARKQAAAAAKKREEEEAAWKAEQRRVMQEQIAAGLREMQASGHSLLLPSDEDDEEEDAKKRELAVQAGRVQYPKPPARKTRPRFQINDAVQERTGSHSLSSDPSDTTKIPAPINRFLRQYQREGAEFLYGQYKEGLGGILGDDMGLGKTIQAIAFLAAVMGKTGLRKMDKERRKQAVQNGQAAADDFKPSDLGPTCLIVCPASVMENWARELETWGYFDVGMYSGDQKQQVLKQYDRGYLDIVIAGFEAVRRNIDDLAARDFSVVIADEAHRLKSPKASITKAMQSLPTRLRYGLTGTAIQNRLSELWCLLHWAVPGRVGTYAQWQDLVTKPIAWSQRADAPDDVIATGRIRATALVSNLLPKFFMRRTKEKVKLQLPPKTDHIVLCPLTKLQQEVYARLLQLNDVEVMLTADDPCPCGALAADGRPYRRGNCCEQGWAKLIFKYIVLFQKVANHLGLIYPGTSVDPKTQLAAQTDGVSLTDREDLTHNPEKYNQDREWMRAAFPDDHQSRNSYATAVLDPELCGKWKILRKLLDLWHKNGDKVLIFSMSLKILSFLEDLMSQTRYEYLVLDGSTPQEDRTFPSSYARESKAEQPHFAGMPLVDEFNDPESDKFCFLISTKAGGVGLNLTAANRVVIFDPNWNPAHDLQAMDRAYRIGQKREVDVYRLIGAGTDRLEELIYNRQQYKRAIASLGYDASAERRLFTGVQDEGKQNAGELFGVKNMFRMHDQLSLTEMTIYRADLAEIEYALQNTNLLDSDNDELLIANDPNPEDVVKQLTGYEHKVKKTGGVPEKEAERQRAHAKEQEEIASILGGTRRVQSDAVLGGSSIEALRARTAVKAQQEATTQGRRLPPSEGDRKQARPSKPPPPPPAATSNWQDVLARRKRPLEADALPLKKVKAEPQGPSFATALIEEGMPADVSTGEVIAAAGYHGARGSRKLLDELEALDAAGKRALLGDIPV</sequence>
<dbReference type="InterPro" id="IPR014001">
    <property type="entry name" value="Helicase_ATP-bd"/>
</dbReference>
<evidence type="ECO:0000259" key="8">
    <source>
        <dbReference type="PROSITE" id="PS51194"/>
    </source>
</evidence>
<dbReference type="Pfam" id="PF00271">
    <property type="entry name" value="Helicase_C"/>
    <property type="match status" value="1"/>
</dbReference>
<feature type="region of interest" description="Disordered" evidence="6">
    <location>
        <begin position="251"/>
        <end position="471"/>
    </location>
</feature>
<evidence type="ECO:0000256" key="4">
    <source>
        <dbReference type="ARBA" id="ARBA00022840"/>
    </source>
</evidence>
<feature type="region of interest" description="Disordered" evidence="6">
    <location>
        <begin position="1"/>
        <end position="185"/>
    </location>
</feature>
<dbReference type="InterPro" id="IPR049730">
    <property type="entry name" value="SNF2/RAD54-like_C"/>
</dbReference>
<keyword evidence="3" id="KW-0378">Hydrolase</keyword>
<dbReference type="InterPro" id="IPR050496">
    <property type="entry name" value="SNF2_RAD54_helicase_repair"/>
</dbReference>
<evidence type="ECO:0000256" key="6">
    <source>
        <dbReference type="SAM" id="MobiDB-lite"/>
    </source>
</evidence>
<evidence type="ECO:0000313" key="10">
    <source>
        <dbReference type="Proteomes" id="UP000777482"/>
    </source>
</evidence>
<proteinExistence type="predicted"/>
<dbReference type="Gene3D" id="3.40.50.300">
    <property type="entry name" value="P-loop containing nucleotide triphosphate hydrolases"/>
    <property type="match status" value="1"/>
</dbReference>
<dbReference type="InterPro" id="IPR000330">
    <property type="entry name" value="SNF2_N"/>
</dbReference>
<feature type="domain" description="Helicase ATP-binding" evidence="7">
    <location>
        <begin position="618"/>
        <end position="806"/>
    </location>
</feature>
<feature type="compositionally biased region" description="Basic and acidic residues" evidence="6">
    <location>
        <begin position="147"/>
        <end position="164"/>
    </location>
</feature>
<dbReference type="PROSITE" id="PS51192">
    <property type="entry name" value="HELICASE_ATP_BIND_1"/>
    <property type="match status" value="1"/>
</dbReference>
<feature type="compositionally biased region" description="Acidic residues" evidence="6">
    <location>
        <begin position="61"/>
        <end position="71"/>
    </location>
</feature>
<feature type="domain" description="Helicase C-terminal" evidence="8">
    <location>
        <begin position="1018"/>
        <end position="1190"/>
    </location>
</feature>
<dbReference type="SMART" id="SM00487">
    <property type="entry name" value="DEXDc"/>
    <property type="match status" value="1"/>
</dbReference>
<dbReference type="Gene3D" id="3.40.50.10810">
    <property type="entry name" value="Tandem AAA-ATPase domain"/>
    <property type="match status" value="1"/>
</dbReference>
<keyword evidence="4" id="KW-0067">ATP-binding</keyword>
<dbReference type="CDD" id="cd18793">
    <property type="entry name" value="SF2_C_SNF"/>
    <property type="match status" value="1"/>
</dbReference>
<feature type="compositionally biased region" description="Basic and acidic residues" evidence="6">
    <location>
        <begin position="106"/>
        <end position="120"/>
    </location>
</feature>
<protein>
    <submittedName>
        <fullName evidence="9">Uncharacterized protein</fullName>
    </submittedName>
</protein>
<evidence type="ECO:0000256" key="3">
    <source>
        <dbReference type="ARBA" id="ARBA00022801"/>
    </source>
</evidence>
<dbReference type="OrthoDB" id="413460at2759"/>
<feature type="compositionally biased region" description="Basic and acidic residues" evidence="6">
    <location>
        <begin position="72"/>
        <end position="83"/>
    </location>
</feature>
<gene>
    <name evidence="9" type="ORF">C6P46_004952</name>
</gene>
<reference evidence="9 10" key="1">
    <citation type="submission" date="2020-11" db="EMBL/GenBank/DDBJ databases">
        <title>Kefir isolates.</title>
        <authorList>
            <person name="Marcisauskas S."/>
            <person name="Kim Y."/>
            <person name="Blasche S."/>
        </authorList>
    </citation>
    <scope>NUCLEOTIDE SEQUENCE [LARGE SCALE GENOMIC DNA]</scope>
    <source>
        <strain evidence="9 10">KR</strain>
    </source>
</reference>
<evidence type="ECO:0000313" key="9">
    <source>
        <dbReference type="EMBL" id="KAG0666382.1"/>
    </source>
</evidence>
<organism evidence="9 10">
    <name type="scientific">Rhodotorula mucilaginosa</name>
    <name type="common">Yeast</name>
    <name type="synonym">Rhodotorula rubra</name>
    <dbReference type="NCBI Taxonomy" id="5537"/>
    <lineage>
        <taxon>Eukaryota</taxon>
        <taxon>Fungi</taxon>
        <taxon>Dikarya</taxon>
        <taxon>Basidiomycota</taxon>
        <taxon>Pucciniomycotina</taxon>
        <taxon>Microbotryomycetes</taxon>
        <taxon>Sporidiobolales</taxon>
        <taxon>Sporidiobolaceae</taxon>
        <taxon>Rhodotorula</taxon>
    </lineage>
</organism>